<evidence type="ECO:0000259" key="7">
    <source>
        <dbReference type="Pfam" id="PF06429"/>
    </source>
</evidence>
<feature type="domain" description="Flagellar hook protein FlgE D2" evidence="8">
    <location>
        <begin position="162"/>
        <end position="353"/>
    </location>
</feature>
<dbReference type="InterPro" id="IPR037058">
    <property type="entry name" value="Falgellar_hook_FlgE_sf"/>
</dbReference>
<dbReference type="PANTHER" id="PTHR30435">
    <property type="entry name" value="FLAGELLAR PROTEIN"/>
    <property type="match status" value="1"/>
</dbReference>
<dbReference type="InterPro" id="IPR053967">
    <property type="entry name" value="LlgE_F_G-like_D1"/>
</dbReference>
<gene>
    <name evidence="10" type="primary">flgE</name>
    <name evidence="10" type="ORF">SADO_05230</name>
</gene>
<evidence type="ECO:0000259" key="8">
    <source>
        <dbReference type="Pfam" id="PF07559"/>
    </source>
</evidence>
<dbReference type="InterPro" id="IPR011491">
    <property type="entry name" value="FlgE_D2"/>
</dbReference>
<dbReference type="InterPro" id="IPR010930">
    <property type="entry name" value="Flg_bb/hook_C_dom"/>
</dbReference>
<dbReference type="EMBL" id="APND01000001">
    <property type="protein sequence ID" value="MES1928635.1"/>
    <property type="molecule type" value="Genomic_DNA"/>
</dbReference>
<dbReference type="InterPro" id="IPR020013">
    <property type="entry name" value="Flagellar_FlgE/F/G"/>
</dbReference>
<evidence type="ECO:0000259" key="9">
    <source>
        <dbReference type="Pfam" id="PF22692"/>
    </source>
</evidence>
<dbReference type="PANTHER" id="PTHR30435:SF1">
    <property type="entry name" value="FLAGELLAR HOOK PROTEIN FLGE"/>
    <property type="match status" value="1"/>
</dbReference>
<comment type="function">
    <text evidence="5">A flexible structure which links the flagellar filament to the drive apparatus in the basal body.</text>
</comment>
<keyword evidence="4 5" id="KW-0975">Bacterial flagellum</keyword>
<evidence type="ECO:0000313" key="10">
    <source>
        <dbReference type="EMBL" id="MES1928635.1"/>
    </source>
</evidence>
<dbReference type="InterPro" id="IPR037925">
    <property type="entry name" value="FlgE/F/G-like"/>
</dbReference>
<dbReference type="Pfam" id="PF22692">
    <property type="entry name" value="LlgE_F_G_D1"/>
    <property type="match status" value="1"/>
</dbReference>
<name>A0ABV2AZ72_9GAMM</name>
<comment type="subcellular location">
    <subcellularLocation>
        <location evidence="1 5">Bacterial flagellum basal body</location>
    </subcellularLocation>
</comment>
<keyword evidence="11" id="KW-1185">Reference proteome</keyword>
<sequence>MSFTQGVSGLNAANSSLDTIGNNIANSQTVGFKSGRSEFADIYAGAKTGLGAQVSGVTQSFTGGALTNTGRNLDLAIDGGGFFRLTDGSQTLYSRNGQFQQTKEGNLANAQGALLTGYNVSNFNNPSAEPSVAAGGNPVPIQIPTERLNAKATTDASLEAALDAGTEVKGDAFSADDPASYNWSTPNTVFDSLGNAHSVNLYFTKTDVNSWRVNGDMALGAEANLPTTVDANETYEGFDPVNDGNGTYSYTSASGNSYTAYVAGAMENGDGTYSGGQISYTEQLPATTLNFDANGNLNAATQPGKGANVPATAVAYSLDAKNGSAPIDFVFDFNGSSQTAQSFSAGTPQQNGYVSGDLTGISFETDGMIRGTYSNGQALNLGQVALASFRNEQGLSPVGGNAWVETAESGQAGLGTAGTGQLGSVLGATLESSNVDLSQQLVEMIIAQRNYQANAQTIKTQDQVLQTAVNLR</sequence>
<evidence type="ECO:0000259" key="6">
    <source>
        <dbReference type="Pfam" id="PF00460"/>
    </source>
</evidence>
<dbReference type="Pfam" id="PF06429">
    <property type="entry name" value="Flg_bbr_C"/>
    <property type="match status" value="1"/>
</dbReference>
<dbReference type="NCBIfam" id="NF004238">
    <property type="entry name" value="PRK05682.1-1"/>
    <property type="match status" value="1"/>
</dbReference>
<dbReference type="NCBIfam" id="TIGR03506">
    <property type="entry name" value="FlgEFG_subfam"/>
    <property type="match status" value="1"/>
</dbReference>
<keyword evidence="10" id="KW-0966">Cell projection</keyword>
<feature type="domain" description="Flagellar basal body rod protein N-terminal" evidence="6">
    <location>
        <begin position="6"/>
        <end position="33"/>
    </location>
</feature>
<dbReference type="Proteomes" id="UP001460888">
    <property type="component" value="Unassembled WGS sequence"/>
</dbReference>
<accession>A0ABV2AZ72</accession>
<evidence type="ECO:0000256" key="1">
    <source>
        <dbReference type="ARBA" id="ARBA00004117"/>
    </source>
</evidence>
<feature type="domain" description="Flagellar basal-body/hook protein C-terminal" evidence="7">
    <location>
        <begin position="429"/>
        <end position="471"/>
    </location>
</feature>
<reference evidence="10 11" key="1">
    <citation type="submission" date="2013-03" db="EMBL/GenBank/DDBJ databases">
        <title>Salinisphaera dokdonensis CL-ES53 Genome Sequencing.</title>
        <authorList>
            <person name="Li C."/>
            <person name="Lai Q."/>
            <person name="Shao Z."/>
        </authorList>
    </citation>
    <scope>NUCLEOTIDE SEQUENCE [LARGE SCALE GENOMIC DNA]</scope>
    <source>
        <strain evidence="10 11">CL-ES53</strain>
    </source>
</reference>
<comment type="similarity">
    <text evidence="2 5">Belongs to the flagella basal body rod proteins family.</text>
</comment>
<dbReference type="Gene3D" id="2.60.98.20">
    <property type="entry name" value="Flagellar hook protein FlgE"/>
    <property type="match status" value="1"/>
</dbReference>
<evidence type="ECO:0000256" key="3">
    <source>
        <dbReference type="ARBA" id="ARBA00019015"/>
    </source>
</evidence>
<feature type="domain" description="Flagellar hook protein FlgE/F/G-like D1" evidence="9">
    <location>
        <begin position="76"/>
        <end position="147"/>
    </location>
</feature>
<comment type="caution">
    <text evidence="10">The sequence shown here is derived from an EMBL/GenBank/DDBJ whole genome shotgun (WGS) entry which is preliminary data.</text>
</comment>
<keyword evidence="10" id="KW-0282">Flagellum</keyword>
<evidence type="ECO:0000256" key="4">
    <source>
        <dbReference type="ARBA" id="ARBA00023143"/>
    </source>
</evidence>
<keyword evidence="10" id="KW-0969">Cilium</keyword>
<evidence type="ECO:0000256" key="2">
    <source>
        <dbReference type="ARBA" id="ARBA00009677"/>
    </source>
</evidence>
<dbReference type="RefSeq" id="WP_353109825.1">
    <property type="nucleotide sequence ID" value="NZ_APND01000001.1"/>
</dbReference>
<evidence type="ECO:0000256" key="5">
    <source>
        <dbReference type="RuleBase" id="RU362116"/>
    </source>
</evidence>
<protein>
    <recommendedName>
        <fullName evidence="3 5">Flagellar hook protein FlgE</fullName>
    </recommendedName>
</protein>
<dbReference type="Pfam" id="PF07559">
    <property type="entry name" value="FlgE_D2"/>
    <property type="match status" value="1"/>
</dbReference>
<dbReference type="SUPFAM" id="SSF117143">
    <property type="entry name" value="Flagellar hook protein flgE"/>
    <property type="match status" value="1"/>
</dbReference>
<dbReference type="InterPro" id="IPR001444">
    <property type="entry name" value="Flag_bb_rod_N"/>
</dbReference>
<proteinExistence type="inferred from homology"/>
<organism evidence="10 11">
    <name type="scientific">Salinisphaera dokdonensis CL-ES53</name>
    <dbReference type="NCBI Taxonomy" id="1304272"/>
    <lineage>
        <taxon>Bacteria</taxon>
        <taxon>Pseudomonadati</taxon>
        <taxon>Pseudomonadota</taxon>
        <taxon>Gammaproteobacteria</taxon>
        <taxon>Salinisphaerales</taxon>
        <taxon>Salinisphaeraceae</taxon>
        <taxon>Salinisphaera</taxon>
    </lineage>
</organism>
<evidence type="ECO:0000313" key="11">
    <source>
        <dbReference type="Proteomes" id="UP001460888"/>
    </source>
</evidence>
<dbReference type="Pfam" id="PF00460">
    <property type="entry name" value="Flg_bb_rod"/>
    <property type="match status" value="1"/>
</dbReference>